<name>A0ABT9NV42_9ACTN</name>
<protein>
    <submittedName>
        <fullName evidence="1">Amidophosphoribosyltransferase</fullName>
    </submittedName>
</protein>
<evidence type="ECO:0000313" key="1">
    <source>
        <dbReference type="EMBL" id="MDP9824176.1"/>
    </source>
</evidence>
<proteinExistence type="predicted"/>
<evidence type="ECO:0000313" key="2">
    <source>
        <dbReference type="Proteomes" id="UP001240447"/>
    </source>
</evidence>
<dbReference type="PANTHER" id="PTHR47505:SF1">
    <property type="entry name" value="DNA UTILIZATION PROTEIN YHGH"/>
    <property type="match status" value="1"/>
</dbReference>
<dbReference type="InterPro" id="IPR051910">
    <property type="entry name" value="ComF/GntX_DNA_util-trans"/>
</dbReference>
<dbReference type="Gene3D" id="3.40.50.2020">
    <property type="match status" value="1"/>
</dbReference>
<gene>
    <name evidence="1" type="ORF">J2S59_003985</name>
</gene>
<dbReference type="InterPro" id="IPR029057">
    <property type="entry name" value="PRTase-like"/>
</dbReference>
<reference evidence="1 2" key="1">
    <citation type="submission" date="2023-07" db="EMBL/GenBank/DDBJ databases">
        <title>Sequencing the genomes of 1000 actinobacteria strains.</title>
        <authorList>
            <person name="Klenk H.-P."/>
        </authorList>
    </citation>
    <scope>NUCLEOTIDE SEQUENCE [LARGE SCALE GENOMIC DNA]</scope>
    <source>
        <strain evidence="1 2">GD13</strain>
    </source>
</reference>
<dbReference type="EMBL" id="JAUSQM010000001">
    <property type="protein sequence ID" value="MDP9824176.1"/>
    <property type="molecule type" value="Genomic_DNA"/>
</dbReference>
<accession>A0ABT9NV42</accession>
<sequence>MEPRQLYDAWVDLALGGACVGCGRPGRLWCPACARSTLADATRTVGPVRPTPCPDGLVPVHASGPYADPVRAAVLAHKERRAWSLGRPLGQLLALAVQDLLVTEGAAGTTYPVLLVPVPSRPSSVRERGVDATARLARLAVGPLRAVGVRAQPVPLLRLAGQVQDQGDLDAHARLANLAGGMRVRPRVRARLPRLGPVHVVVCDDVVTTGATAREAQRALEVAGVPVLGVTAVAATRRRAWLPFLDPAD</sequence>
<dbReference type="RefSeq" id="WP_246360578.1">
    <property type="nucleotide sequence ID" value="NZ_CCXJ01000694.1"/>
</dbReference>
<comment type="caution">
    <text evidence="1">The sequence shown here is derived from an EMBL/GenBank/DDBJ whole genome shotgun (WGS) entry which is preliminary data.</text>
</comment>
<keyword evidence="2" id="KW-1185">Reference proteome</keyword>
<organism evidence="1 2">
    <name type="scientific">Nocardioides massiliensis</name>
    <dbReference type="NCBI Taxonomy" id="1325935"/>
    <lineage>
        <taxon>Bacteria</taxon>
        <taxon>Bacillati</taxon>
        <taxon>Actinomycetota</taxon>
        <taxon>Actinomycetes</taxon>
        <taxon>Propionibacteriales</taxon>
        <taxon>Nocardioidaceae</taxon>
        <taxon>Nocardioides</taxon>
    </lineage>
</organism>
<dbReference type="Proteomes" id="UP001240447">
    <property type="component" value="Unassembled WGS sequence"/>
</dbReference>
<dbReference type="SUPFAM" id="SSF53271">
    <property type="entry name" value="PRTase-like"/>
    <property type="match status" value="1"/>
</dbReference>
<dbReference type="PANTHER" id="PTHR47505">
    <property type="entry name" value="DNA UTILIZATION PROTEIN YHGH"/>
    <property type="match status" value="1"/>
</dbReference>